<proteinExistence type="predicted"/>
<name>A0A0R3W387_TAEAS</name>
<evidence type="ECO:0000313" key="2">
    <source>
        <dbReference type="EMBL" id="VDK33292.1"/>
    </source>
</evidence>
<evidence type="ECO:0000313" key="4">
    <source>
        <dbReference type="WBParaSite" id="TASK_0000436101-mRNA-1"/>
    </source>
</evidence>
<dbReference type="Proteomes" id="UP000282613">
    <property type="component" value="Unassembled WGS sequence"/>
</dbReference>
<sequence>MSTLTSWGHVNEDRNKSGSVLPRSAINQCLGMHFQESALIVVLTGIAPSVEGRLYNPSPETIERVEEWGERSPIKRRTKARRVSQSPTRVDNGNDKVAVEWHITAD</sequence>
<organism evidence="4">
    <name type="scientific">Taenia asiatica</name>
    <name type="common">Asian tapeworm</name>
    <dbReference type="NCBI Taxonomy" id="60517"/>
    <lineage>
        <taxon>Eukaryota</taxon>
        <taxon>Metazoa</taxon>
        <taxon>Spiralia</taxon>
        <taxon>Lophotrochozoa</taxon>
        <taxon>Platyhelminthes</taxon>
        <taxon>Cestoda</taxon>
        <taxon>Eucestoda</taxon>
        <taxon>Cyclophyllidea</taxon>
        <taxon>Taeniidae</taxon>
        <taxon>Taenia</taxon>
    </lineage>
</organism>
<dbReference type="WBParaSite" id="TASK_0000436101-mRNA-1">
    <property type="protein sequence ID" value="TASK_0000436101-mRNA-1"/>
    <property type="gene ID" value="TASK_0000436101"/>
</dbReference>
<reference evidence="4" key="1">
    <citation type="submission" date="2017-02" db="UniProtKB">
        <authorList>
            <consortium name="WormBaseParasite"/>
        </authorList>
    </citation>
    <scope>IDENTIFICATION</scope>
</reference>
<dbReference type="EMBL" id="UYRS01018343">
    <property type="protein sequence ID" value="VDK33292.1"/>
    <property type="molecule type" value="Genomic_DNA"/>
</dbReference>
<protein>
    <submittedName>
        <fullName evidence="4">Transposase</fullName>
    </submittedName>
</protein>
<gene>
    <name evidence="2" type="ORF">TASK_LOCUS4362</name>
</gene>
<evidence type="ECO:0000313" key="3">
    <source>
        <dbReference type="Proteomes" id="UP000282613"/>
    </source>
</evidence>
<evidence type="ECO:0000256" key="1">
    <source>
        <dbReference type="SAM" id="MobiDB-lite"/>
    </source>
</evidence>
<accession>A0A0R3W387</accession>
<dbReference type="AlphaFoldDB" id="A0A0R3W387"/>
<reference evidence="2 3" key="2">
    <citation type="submission" date="2018-11" db="EMBL/GenBank/DDBJ databases">
        <authorList>
            <consortium name="Pathogen Informatics"/>
        </authorList>
    </citation>
    <scope>NUCLEOTIDE SEQUENCE [LARGE SCALE GENOMIC DNA]</scope>
</reference>
<keyword evidence="3" id="KW-1185">Reference proteome</keyword>
<feature type="region of interest" description="Disordered" evidence="1">
    <location>
        <begin position="76"/>
        <end position="95"/>
    </location>
</feature>